<reference evidence="2" key="1">
    <citation type="submission" date="2019-07" db="EMBL/GenBank/DDBJ databases">
        <authorList>
            <person name="Palmer J.M."/>
        </authorList>
    </citation>
    <scope>NUCLEOTIDE SEQUENCE</scope>
    <source>
        <strain evidence="2">PC9</strain>
    </source>
</reference>
<sequence length="246" mass="27489">MAQPGIIFYDIPSSSVIGHQPWSPNTWRVRYALNIKGIPFQTVWVEYPDIEDVCKKIGAAPTSPIAPHYTLPVIQDTSTGAVVSDGPLIVEYLDKQYPNTPTLFPSGTIALQYAFVDAHIAAISPIFPFSIPRVNEIINPHSEPYFRRTREASFGKKIEEITPVGEAYAEGWEKYKDGLGKVDGWFKKSGGPFISGDSITFADVTVASWMVCLKIIYGENSQQWRDIASWHDGRWDGLVNAFAKYQ</sequence>
<evidence type="ECO:0000259" key="1">
    <source>
        <dbReference type="PROSITE" id="PS50404"/>
    </source>
</evidence>
<dbReference type="GO" id="GO:0016034">
    <property type="term" value="F:maleylacetoacetate isomerase activity"/>
    <property type="evidence" value="ECO:0007669"/>
    <property type="project" value="TreeGrafter"/>
</dbReference>
<dbReference type="Gene3D" id="3.40.30.10">
    <property type="entry name" value="Glutaredoxin"/>
    <property type="match status" value="1"/>
</dbReference>
<dbReference type="OrthoDB" id="4951845at2759"/>
<dbReference type="GO" id="GO:0006749">
    <property type="term" value="P:glutathione metabolic process"/>
    <property type="evidence" value="ECO:0007669"/>
    <property type="project" value="TreeGrafter"/>
</dbReference>
<dbReference type="AlphaFoldDB" id="A0A8H7DXI1"/>
<dbReference type="SUPFAM" id="SSF47616">
    <property type="entry name" value="GST C-terminal domain-like"/>
    <property type="match status" value="1"/>
</dbReference>
<feature type="domain" description="GST N-terminal" evidence="1">
    <location>
        <begin position="13"/>
        <end position="101"/>
    </location>
</feature>
<gene>
    <name evidence="2" type="ORF">PC9H_001446</name>
</gene>
<dbReference type="RefSeq" id="XP_036636941.1">
    <property type="nucleotide sequence ID" value="XM_036771096.1"/>
</dbReference>
<protein>
    <recommendedName>
        <fullName evidence="1">GST N-terminal domain-containing protein</fullName>
    </recommendedName>
</protein>
<dbReference type="GeneID" id="59371287"/>
<dbReference type="InterPro" id="IPR036282">
    <property type="entry name" value="Glutathione-S-Trfase_C_sf"/>
</dbReference>
<dbReference type="PANTHER" id="PTHR42673:SF4">
    <property type="entry name" value="MALEYLACETOACETATE ISOMERASE"/>
    <property type="match status" value="1"/>
</dbReference>
<evidence type="ECO:0000313" key="2">
    <source>
        <dbReference type="EMBL" id="KAF7441097.1"/>
    </source>
</evidence>
<dbReference type="Gene3D" id="1.20.1050.10">
    <property type="match status" value="1"/>
</dbReference>
<dbReference type="PROSITE" id="PS50404">
    <property type="entry name" value="GST_NTER"/>
    <property type="match status" value="1"/>
</dbReference>
<organism evidence="2 3">
    <name type="scientific">Pleurotus ostreatus</name>
    <name type="common">Oyster mushroom</name>
    <name type="synonym">White-rot fungus</name>
    <dbReference type="NCBI Taxonomy" id="5322"/>
    <lineage>
        <taxon>Eukaryota</taxon>
        <taxon>Fungi</taxon>
        <taxon>Dikarya</taxon>
        <taxon>Basidiomycota</taxon>
        <taxon>Agaricomycotina</taxon>
        <taxon>Agaricomycetes</taxon>
        <taxon>Agaricomycetidae</taxon>
        <taxon>Agaricales</taxon>
        <taxon>Pleurotineae</taxon>
        <taxon>Pleurotaceae</taxon>
        <taxon>Pleurotus</taxon>
    </lineage>
</organism>
<keyword evidence="3" id="KW-1185">Reference proteome</keyword>
<dbReference type="PANTHER" id="PTHR42673">
    <property type="entry name" value="MALEYLACETOACETATE ISOMERASE"/>
    <property type="match status" value="1"/>
</dbReference>
<dbReference type="InterPro" id="IPR004045">
    <property type="entry name" value="Glutathione_S-Trfase_N"/>
</dbReference>
<dbReference type="SUPFAM" id="SSF52833">
    <property type="entry name" value="Thioredoxin-like"/>
    <property type="match status" value="1"/>
</dbReference>
<dbReference type="GO" id="GO:0006559">
    <property type="term" value="P:L-phenylalanine catabolic process"/>
    <property type="evidence" value="ECO:0007669"/>
    <property type="project" value="TreeGrafter"/>
</dbReference>
<dbReference type="InterPro" id="IPR036249">
    <property type="entry name" value="Thioredoxin-like_sf"/>
</dbReference>
<proteinExistence type="predicted"/>
<dbReference type="EMBL" id="JACETU010000001">
    <property type="protein sequence ID" value="KAF7441097.1"/>
    <property type="molecule type" value="Genomic_DNA"/>
</dbReference>
<dbReference type="Pfam" id="PF22041">
    <property type="entry name" value="GST_C_7"/>
    <property type="match status" value="1"/>
</dbReference>
<name>A0A8H7DXI1_PLEOS</name>
<comment type="caution">
    <text evidence="2">The sequence shown here is derived from an EMBL/GenBank/DDBJ whole genome shotgun (WGS) entry which is preliminary data.</text>
</comment>
<dbReference type="GO" id="GO:0004364">
    <property type="term" value="F:glutathione transferase activity"/>
    <property type="evidence" value="ECO:0007669"/>
    <property type="project" value="TreeGrafter"/>
</dbReference>
<dbReference type="Proteomes" id="UP000623687">
    <property type="component" value="Unassembled WGS sequence"/>
</dbReference>
<evidence type="ECO:0000313" key="3">
    <source>
        <dbReference type="Proteomes" id="UP000623687"/>
    </source>
</evidence>
<dbReference type="InterPro" id="IPR054416">
    <property type="entry name" value="GST_UstS-like_C"/>
</dbReference>
<dbReference type="Pfam" id="PF13409">
    <property type="entry name" value="GST_N_2"/>
    <property type="match status" value="1"/>
</dbReference>
<dbReference type="VEuPathDB" id="FungiDB:PC9H_001446"/>
<accession>A0A8H7DXI1</accession>